<dbReference type="InterPro" id="IPR050138">
    <property type="entry name" value="DHOase/Allantoinase_Hydrolase"/>
</dbReference>
<sequence length="1231" mass="133276">MAESSNLQSLLRSHNIEDERDLLLHISDAELAQNLPTILSRTWLIQYRRREDLEKRIYDYLVSTKPPNAMWTAVSDLLATPSPTDEVARAQTALFAWEGILTSLPVAQLEVLRPELKQLLHEASTAGRRDLAQYARRLVAYIDNPVPWVPETKFDWLGLRSLDAITTPDEMKPFVEGLLTWLQDPNWPVYQGSVAHLARFPELCVAPILDVLRRADDAGWEGSLLFFVRDHVPTGIWGDLRVEFERVAQGATQEELEYEMHEQAMELLQELDLYAARPRRHNASHNLLPTTTANMEKALPAPLAQRPAPRRRVRLLQLALVVQAAVLLYPLSLYLQWSPTRSQNVPINARTIVAQCKSLQLTPGPPDDFYSRGQSDRFEAGTKPTLIRNATIWTGGDGGAEVVYGDILLDKGIIQKVGSVDVRTLSAETVVVDAAGAWVSPGIVDLHSHLGVDSAPALSGASDTNSIKGLVLPWLRSLDGLNTHDDAYKLSISGGVTTANVLPGSADAIGGQAFTIKLRPTSQRSSTAMLLEPPYTLNGTVVDPFQRPRWRQMKHACGENPSRVYSGTRMDTAWAFRNAYETARLVKEDQDAYCEKALAGQWTGLGKFPESLQWESMVDTLRGRVKVHNHCYEAVDLSNQVRLTNEFKFSIAAFHHAHEAYLVPDLLKQAYGKTPAIAIFATSGRYKREAFRGSEYAARILADNDIEVVMKSDHPVLNSRHLIFEAQQAHHFGLAANLALASVTSTPARIMGMDHRIGRLIEGYDADVVIWDSHPLALGAAPKQVFVDGIAQISEPHVSAKPKSTQDVPSAPNWDKETAETIKYEGLPPLEPGIDVVKDAVLFTNVGSVFLKNSETGAIAEVYSASETGESVVLVQDGSIVCSGTCVETLAAAPAELMQIDLEGGSIHPALVSFGSPMGLTHITAESSTSDGSALDPLSGSVPKIISDTVIKAADGLLFASRDAYLAYRNGITSAIVAPSARGFLGGLSTVFGTAAPHKLAEGAVLQDVAALHVTVSLNSRVGVSTQIAALRGLLFGEGKGQVKDRFEAVAKGELPLVVEAESADVIASLLVLKQEVEALSKRSLRLVIAGGTEAHLLADELGAAGVGVLTAQRPFPGSWQERRILPGPPLTADTAIAKLVKSNVTVGLMPLGEPSTVRNTRFDLAWTRLESNGVLGKAETLALGSSNIEALLGVKGSSVNTDLVATRGPSELESKVVAVISQRTKSVDVL</sequence>
<dbReference type="Gene3D" id="1.25.40.750">
    <property type="entry name" value="Domain of unknown function DUF5071"/>
    <property type="match status" value="1"/>
</dbReference>
<proteinExistence type="predicted"/>
<dbReference type="SUPFAM" id="SSF51556">
    <property type="entry name" value="Metallo-dependent hydrolases"/>
    <property type="match status" value="1"/>
</dbReference>
<evidence type="ECO:0000259" key="1">
    <source>
        <dbReference type="Pfam" id="PF01979"/>
    </source>
</evidence>
<dbReference type="Pfam" id="PF16804">
    <property type="entry name" value="DUF5071"/>
    <property type="match status" value="1"/>
</dbReference>
<dbReference type="InterPro" id="IPR031837">
    <property type="entry name" value="DUF5071"/>
</dbReference>
<evidence type="ECO:0000313" key="3">
    <source>
        <dbReference type="EMBL" id="KAF7318316.1"/>
    </source>
</evidence>
<comment type="caution">
    <text evidence="3">The sequence shown here is derived from an EMBL/GenBank/DDBJ whole genome shotgun (WGS) entry which is preliminary data.</text>
</comment>
<accession>A0A8H6WIN0</accession>
<dbReference type="GO" id="GO:0006145">
    <property type="term" value="P:purine nucleobase catabolic process"/>
    <property type="evidence" value="ECO:0007669"/>
    <property type="project" value="TreeGrafter"/>
</dbReference>
<protein>
    <submittedName>
        <fullName evidence="3">Carbohydrate esterase family 9 protein</fullName>
    </submittedName>
</protein>
<dbReference type="InterPro" id="IPR032466">
    <property type="entry name" value="Metal_Hydrolase"/>
</dbReference>
<dbReference type="Pfam" id="PF01979">
    <property type="entry name" value="Amidohydro_1"/>
    <property type="match status" value="1"/>
</dbReference>
<dbReference type="InterPro" id="IPR011059">
    <property type="entry name" value="Metal-dep_hydrolase_composite"/>
</dbReference>
<organism evidence="3 4">
    <name type="scientific">Mycena chlorophos</name>
    <name type="common">Agaric fungus</name>
    <name type="synonym">Agaricus chlorophos</name>
    <dbReference type="NCBI Taxonomy" id="658473"/>
    <lineage>
        <taxon>Eukaryota</taxon>
        <taxon>Fungi</taxon>
        <taxon>Dikarya</taxon>
        <taxon>Basidiomycota</taxon>
        <taxon>Agaricomycotina</taxon>
        <taxon>Agaricomycetes</taxon>
        <taxon>Agaricomycetidae</taxon>
        <taxon>Agaricales</taxon>
        <taxon>Marasmiineae</taxon>
        <taxon>Mycenaceae</taxon>
        <taxon>Mycena</taxon>
    </lineage>
</organism>
<dbReference type="GO" id="GO:0004038">
    <property type="term" value="F:allantoinase activity"/>
    <property type="evidence" value="ECO:0007669"/>
    <property type="project" value="TreeGrafter"/>
</dbReference>
<dbReference type="EMBL" id="JACAZE010000004">
    <property type="protein sequence ID" value="KAF7318316.1"/>
    <property type="molecule type" value="Genomic_DNA"/>
</dbReference>
<dbReference type="SUPFAM" id="SSF51338">
    <property type="entry name" value="Composite domain of metallo-dependent hydrolases"/>
    <property type="match status" value="1"/>
</dbReference>
<dbReference type="Proteomes" id="UP000613580">
    <property type="component" value="Unassembled WGS sequence"/>
</dbReference>
<dbReference type="Gene3D" id="3.20.20.140">
    <property type="entry name" value="Metal-dependent hydrolases"/>
    <property type="match status" value="2"/>
</dbReference>
<dbReference type="PANTHER" id="PTHR43668">
    <property type="entry name" value="ALLANTOINASE"/>
    <property type="match status" value="1"/>
</dbReference>
<feature type="domain" description="DUF5071" evidence="2">
    <location>
        <begin position="148"/>
        <end position="268"/>
    </location>
</feature>
<dbReference type="GO" id="GO:0005737">
    <property type="term" value="C:cytoplasm"/>
    <property type="evidence" value="ECO:0007669"/>
    <property type="project" value="TreeGrafter"/>
</dbReference>
<dbReference type="InterPro" id="IPR006680">
    <property type="entry name" value="Amidohydro-rel"/>
</dbReference>
<dbReference type="OrthoDB" id="10258955at2759"/>
<reference evidence="3" key="1">
    <citation type="submission" date="2020-05" db="EMBL/GenBank/DDBJ databases">
        <title>Mycena genomes resolve the evolution of fungal bioluminescence.</title>
        <authorList>
            <person name="Tsai I.J."/>
        </authorList>
    </citation>
    <scope>NUCLEOTIDE SEQUENCE</scope>
    <source>
        <strain evidence="3">110903Hualien_Pintung</strain>
    </source>
</reference>
<dbReference type="InterPro" id="IPR038692">
    <property type="entry name" value="Cthe_2751_sf"/>
</dbReference>
<dbReference type="AlphaFoldDB" id="A0A8H6WIN0"/>
<dbReference type="PANTHER" id="PTHR43668:SF5">
    <property type="entry name" value="AMIDOHYDROLASE 3 DOMAIN-CONTAINING PROTEIN"/>
    <property type="match status" value="1"/>
</dbReference>
<name>A0A8H6WIN0_MYCCL</name>
<evidence type="ECO:0000313" key="4">
    <source>
        <dbReference type="Proteomes" id="UP000613580"/>
    </source>
</evidence>
<evidence type="ECO:0000259" key="2">
    <source>
        <dbReference type="Pfam" id="PF16804"/>
    </source>
</evidence>
<gene>
    <name evidence="3" type="ORF">HMN09_00340400</name>
</gene>
<feature type="domain" description="Amidohydrolase-related" evidence="1">
    <location>
        <begin position="697"/>
        <end position="788"/>
    </location>
</feature>
<keyword evidence="4" id="KW-1185">Reference proteome</keyword>